<name>A0ABP3ZWV2_9PSEU</name>
<feature type="compositionally biased region" description="Low complexity" evidence="1">
    <location>
        <begin position="51"/>
        <end position="62"/>
    </location>
</feature>
<gene>
    <name evidence="2" type="ORF">GCM10009559_14840</name>
</gene>
<evidence type="ECO:0000313" key="3">
    <source>
        <dbReference type="Proteomes" id="UP001499967"/>
    </source>
</evidence>
<keyword evidence="3" id="KW-1185">Reference proteome</keyword>
<feature type="compositionally biased region" description="Polar residues" evidence="1">
    <location>
        <begin position="1"/>
        <end position="25"/>
    </location>
</feature>
<feature type="region of interest" description="Disordered" evidence="1">
    <location>
        <begin position="1"/>
        <end position="84"/>
    </location>
</feature>
<dbReference type="EMBL" id="BAAAHP010000039">
    <property type="protein sequence ID" value="GAA0928436.1"/>
    <property type="molecule type" value="Genomic_DNA"/>
</dbReference>
<dbReference type="Proteomes" id="UP001499967">
    <property type="component" value="Unassembled WGS sequence"/>
</dbReference>
<feature type="compositionally biased region" description="Polar residues" evidence="1">
    <location>
        <begin position="40"/>
        <end position="50"/>
    </location>
</feature>
<evidence type="ECO:0000313" key="2">
    <source>
        <dbReference type="EMBL" id="GAA0928436.1"/>
    </source>
</evidence>
<comment type="caution">
    <text evidence="2">The sequence shown here is derived from an EMBL/GenBank/DDBJ whole genome shotgun (WGS) entry which is preliminary data.</text>
</comment>
<proteinExistence type="predicted"/>
<protein>
    <submittedName>
        <fullName evidence="2">Uncharacterized protein</fullName>
    </submittedName>
</protein>
<sequence length="84" mass="8256">MTPCSARTATSTPKVGASGASTPSAAETARATVITRVRPQDSTTAESGTIASASAPVVADSARLATDEDTSNSAAKIGRSACTQ</sequence>
<evidence type="ECO:0000256" key="1">
    <source>
        <dbReference type="SAM" id="MobiDB-lite"/>
    </source>
</evidence>
<accession>A0ABP3ZWV2</accession>
<reference evidence="3" key="1">
    <citation type="journal article" date="2019" name="Int. J. Syst. Evol. Microbiol.">
        <title>The Global Catalogue of Microorganisms (GCM) 10K type strain sequencing project: providing services to taxonomists for standard genome sequencing and annotation.</title>
        <authorList>
            <consortium name="The Broad Institute Genomics Platform"/>
            <consortium name="The Broad Institute Genome Sequencing Center for Infectious Disease"/>
            <person name="Wu L."/>
            <person name="Ma J."/>
        </authorList>
    </citation>
    <scope>NUCLEOTIDE SEQUENCE [LARGE SCALE GENOMIC DNA]</scope>
    <source>
        <strain evidence="3">JCM 11117</strain>
    </source>
</reference>
<organism evidence="2 3">
    <name type="scientific">Pseudonocardia zijingensis</name>
    <dbReference type="NCBI Taxonomy" id="153376"/>
    <lineage>
        <taxon>Bacteria</taxon>
        <taxon>Bacillati</taxon>
        <taxon>Actinomycetota</taxon>
        <taxon>Actinomycetes</taxon>
        <taxon>Pseudonocardiales</taxon>
        <taxon>Pseudonocardiaceae</taxon>
        <taxon>Pseudonocardia</taxon>
    </lineage>
</organism>